<dbReference type="InterPro" id="IPR021212">
    <property type="entry name" value="DUF2760"/>
</dbReference>
<dbReference type="AlphaFoldDB" id="A0A177EC47"/>
<feature type="transmembrane region" description="Helical" evidence="1">
    <location>
        <begin position="32"/>
        <end position="53"/>
    </location>
</feature>
<evidence type="ECO:0000313" key="3">
    <source>
        <dbReference type="EMBL" id="OAG28742.1"/>
    </source>
</evidence>
<feature type="domain" description="DUF2760" evidence="2">
    <location>
        <begin position="100"/>
        <end position="214"/>
    </location>
</feature>
<dbReference type="STRING" id="1795632.TH606_00315"/>
<dbReference type="Proteomes" id="UP000076964">
    <property type="component" value="Unassembled WGS sequence"/>
</dbReference>
<evidence type="ECO:0000256" key="1">
    <source>
        <dbReference type="SAM" id="Phobius"/>
    </source>
</evidence>
<accession>A0A177EC47</accession>
<evidence type="ECO:0000259" key="2">
    <source>
        <dbReference type="Pfam" id="PF10816"/>
    </source>
</evidence>
<reference evidence="3 4" key="1">
    <citation type="submission" date="2016-02" db="EMBL/GenBank/DDBJ databases">
        <title>Draft genome sequence of Thermodesulfatator sp. S606.</title>
        <authorList>
            <person name="Lai Q."/>
            <person name="Cao J."/>
            <person name="Dupont S."/>
            <person name="Shao Z."/>
            <person name="Jebbar M."/>
            <person name="Alain K."/>
        </authorList>
    </citation>
    <scope>NUCLEOTIDE SEQUENCE [LARGE SCALE GENOMIC DNA]</scope>
    <source>
        <strain evidence="3 4">S606</strain>
    </source>
</reference>
<keyword evidence="1" id="KW-0812">Transmembrane</keyword>
<keyword evidence="1" id="KW-0472">Membrane</keyword>
<dbReference type="EMBL" id="LSFI01000001">
    <property type="protein sequence ID" value="OAG28742.1"/>
    <property type="molecule type" value="Genomic_DNA"/>
</dbReference>
<proteinExistence type="predicted"/>
<comment type="caution">
    <text evidence="3">The sequence shown here is derived from an EMBL/GenBank/DDBJ whole genome shotgun (WGS) entry which is preliminary data.</text>
</comment>
<organism evidence="3 4">
    <name type="scientific">Thermodesulfatator autotrophicus</name>
    <dbReference type="NCBI Taxonomy" id="1795632"/>
    <lineage>
        <taxon>Bacteria</taxon>
        <taxon>Pseudomonadati</taxon>
        <taxon>Thermodesulfobacteriota</taxon>
        <taxon>Thermodesulfobacteria</taxon>
        <taxon>Thermodesulfobacteriales</taxon>
        <taxon>Thermodesulfatatoraceae</taxon>
        <taxon>Thermodesulfatator</taxon>
    </lineage>
</organism>
<name>A0A177EC47_9BACT</name>
<feature type="transmembrane region" description="Helical" evidence="1">
    <location>
        <begin position="7"/>
        <end position="26"/>
    </location>
</feature>
<dbReference type="OrthoDB" id="21395at2"/>
<evidence type="ECO:0000313" key="4">
    <source>
        <dbReference type="Proteomes" id="UP000076964"/>
    </source>
</evidence>
<gene>
    <name evidence="3" type="ORF">TH606_00315</name>
</gene>
<dbReference type="RefSeq" id="WP_068540425.1">
    <property type="nucleotide sequence ID" value="NZ_LSFI01000001.1"/>
</dbReference>
<keyword evidence="4" id="KW-1185">Reference proteome</keyword>
<keyword evidence="1" id="KW-1133">Transmembrane helix</keyword>
<protein>
    <recommendedName>
        <fullName evidence="2">DUF2760 domain-containing protein</fullName>
    </recommendedName>
</protein>
<dbReference type="Pfam" id="PF10816">
    <property type="entry name" value="DUF2760"/>
    <property type="match status" value="1"/>
</dbReference>
<sequence>MKREQAFISIISLLVAAVLGGLAYYFKDVLPSWAIGTMVGAPVLGGLILLLLIKPYSPKEPSSPPKIKEEPPKKEPITEEKLVVEKKIATQEPPEEYVAAFIGVLQKEGRFLDFLSEDLDKYDDTQIGAAVRAIHPKLKQVLFEMIEIAPVIDSKEGSEIIIEEDFDRQAIRLIGNIKGNPPFRGVLRHPGWRYHKVNLPKPRQGKILTPAEVEVP</sequence>